<organism evidence="1 2">
    <name type="scientific">Sediminitomix flava</name>
    <dbReference type="NCBI Taxonomy" id="379075"/>
    <lineage>
        <taxon>Bacteria</taxon>
        <taxon>Pseudomonadati</taxon>
        <taxon>Bacteroidota</taxon>
        <taxon>Cytophagia</taxon>
        <taxon>Cytophagales</taxon>
        <taxon>Flammeovirgaceae</taxon>
        <taxon>Sediminitomix</taxon>
    </lineage>
</organism>
<dbReference type="RefSeq" id="WP_109620177.1">
    <property type="nucleotide sequence ID" value="NZ_QGDO01000004.1"/>
</dbReference>
<name>A0A315ZWP5_SEDFL</name>
<dbReference type="PROSITE" id="PS51257">
    <property type="entry name" value="PROKAR_LIPOPROTEIN"/>
    <property type="match status" value="1"/>
</dbReference>
<dbReference type="Proteomes" id="UP000245535">
    <property type="component" value="Unassembled WGS sequence"/>
</dbReference>
<evidence type="ECO:0000313" key="2">
    <source>
        <dbReference type="Proteomes" id="UP000245535"/>
    </source>
</evidence>
<keyword evidence="2" id="KW-1185">Reference proteome</keyword>
<dbReference type="OrthoDB" id="980982at2"/>
<reference evidence="1 2" key="1">
    <citation type="submission" date="2018-03" db="EMBL/GenBank/DDBJ databases">
        <title>Genomic Encyclopedia of Archaeal and Bacterial Type Strains, Phase II (KMG-II): from individual species to whole genera.</title>
        <authorList>
            <person name="Goeker M."/>
        </authorList>
    </citation>
    <scope>NUCLEOTIDE SEQUENCE [LARGE SCALE GENOMIC DNA]</scope>
    <source>
        <strain evidence="1 2">DSM 28229</strain>
    </source>
</reference>
<gene>
    <name evidence="1" type="ORF">BC781_104388</name>
</gene>
<comment type="caution">
    <text evidence="1">The sequence shown here is derived from an EMBL/GenBank/DDBJ whole genome shotgun (WGS) entry which is preliminary data.</text>
</comment>
<evidence type="ECO:0000313" key="1">
    <source>
        <dbReference type="EMBL" id="PWJ41113.1"/>
    </source>
</evidence>
<accession>A0A315ZWP5</accession>
<dbReference type="EMBL" id="QGDO01000004">
    <property type="protein sequence ID" value="PWJ41113.1"/>
    <property type="molecule type" value="Genomic_DNA"/>
</dbReference>
<proteinExistence type="predicted"/>
<protein>
    <recommendedName>
        <fullName evidence="3">Lipoprotein</fullName>
    </recommendedName>
</protein>
<sequence>MRFHPLSLLAFFFIPFFGSSCVGEPEFAKEPAIKFESIVHKSFNSLDSVIITVSFQDGDGNLGLDNSDSEPDFGAENTDGTPNPFFNNFYIRMMKKEGETYSKIELPDGVEFDARFPRVGEGSESPVEGNLTRRLRLDIGVFDSPFISGDTLKFEIQIADRAKNVSNIVETPDIILKGFEE</sequence>
<evidence type="ECO:0008006" key="3">
    <source>
        <dbReference type="Google" id="ProtNLM"/>
    </source>
</evidence>
<dbReference type="AlphaFoldDB" id="A0A315ZWP5"/>